<evidence type="ECO:0000256" key="3">
    <source>
        <dbReference type="ARBA" id="ARBA00023012"/>
    </source>
</evidence>
<evidence type="ECO:0000256" key="2">
    <source>
        <dbReference type="ARBA" id="ARBA00022777"/>
    </source>
</evidence>
<accession>A0A5B9QY54</accession>
<evidence type="ECO:0000313" key="6">
    <source>
        <dbReference type="Proteomes" id="UP000325286"/>
    </source>
</evidence>
<dbReference type="CDD" id="cd16917">
    <property type="entry name" value="HATPase_UhpB-NarQ-NarX-like"/>
    <property type="match status" value="1"/>
</dbReference>
<dbReference type="InterPro" id="IPR003594">
    <property type="entry name" value="HATPase_dom"/>
</dbReference>
<dbReference type="InterPro" id="IPR036890">
    <property type="entry name" value="HATPase_C_sf"/>
</dbReference>
<dbReference type="SMART" id="SM00387">
    <property type="entry name" value="HATPase_c"/>
    <property type="match status" value="1"/>
</dbReference>
<keyword evidence="1 5" id="KW-0808">Transferase</keyword>
<dbReference type="SUPFAM" id="SSF55874">
    <property type="entry name" value="ATPase domain of HSP90 chaperone/DNA topoisomerase II/histidine kinase"/>
    <property type="match status" value="1"/>
</dbReference>
<keyword evidence="2 5" id="KW-0418">Kinase</keyword>
<dbReference type="KEGG" id="rul:UC8_48120"/>
<keyword evidence="6" id="KW-1185">Reference proteome</keyword>
<keyword evidence="3" id="KW-0902">Two-component regulatory system</keyword>
<gene>
    <name evidence="5" type="primary">liaS_2</name>
    <name evidence="5" type="ORF">UC8_48120</name>
</gene>
<dbReference type="InterPro" id="IPR005467">
    <property type="entry name" value="His_kinase_dom"/>
</dbReference>
<feature type="domain" description="Histidine kinase" evidence="4">
    <location>
        <begin position="8"/>
        <end position="198"/>
    </location>
</feature>
<name>A0A5B9QY54_9BACT</name>
<proteinExistence type="predicted"/>
<dbReference type="Pfam" id="PF02518">
    <property type="entry name" value="HATPase_c"/>
    <property type="match status" value="1"/>
</dbReference>
<dbReference type="Gene3D" id="3.30.565.10">
    <property type="entry name" value="Histidine kinase-like ATPase, C-terminal domain"/>
    <property type="match status" value="1"/>
</dbReference>
<dbReference type="GO" id="GO:0016020">
    <property type="term" value="C:membrane"/>
    <property type="evidence" value="ECO:0007669"/>
    <property type="project" value="InterPro"/>
</dbReference>
<dbReference type="EMBL" id="CP042914">
    <property type="protein sequence ID" value="QEG42770.1"/>
    <property type="molecule type" value="Genomic_DNA"/>
</dbReference>
<evidence type="ECO:0000259" key="4">
    <source>
        <dbReference type="PROSITE" id="PS50109"/>
    </source>
</evidence>
<dbReference type="GO" id="GO:0046983">
    <property type="term" value="F:protein dimerization activity"/>
    <property type="evidence" value="ECO:0007669"/>
    <property type="project" value="InterPro"/>
</dbReference>
<evidence type="ECO:0000256" key="1">
    <source>
        <dbReference type="ARBA" id="ARBA00022679"/>
    </source>
</evidence>
<dbReference type="EC" id="2.7.13.3" evidence="5"/>
<dbReference type="InterPro" id="IPR011712">
    <property type="entry name" value="Sig_transdc_His_kin_sub3_dim/P"/>
</dbReference>
<dbReference type="Gene3D" id="1.20.5.1930">
    <property type="match status" value="1"/>
</dbReference>
<dbReference type="AlphaFoldDB" id="A0A5B9QY54"/>
<evidence type="ECO:0000313" key="5">
    <source>
        <dbReference type="EMBL" id="QEG42770.1"/>
    </source>
</evidence>
<dbReference type="InterPro" id="IPR050482">
    <property type="entry name" value="Sensor_HK_TwoCompSys"/>
</dbReference>
<dbReference type="Pfam" id="PF07730">
    <property type="entry name" value="HisKA_3"/>
    <property type="match status" value="1"/>
</dbReference>
<sequence>MLERQQQHFSHELHDVLMPLLFAARMQAERLRDSSVDESLRDELTTLAGYLGEASTEARRLIVETHPPELQHTTWHAALQHYVERGLPAHDVPIEFHLAKATASVPDDVATALYRIAQEAIRNALRHAQPQHLRVIAQGGPPDAVSLRIEDDGCGFSTRDVDSNRFGLRNIQARSQAAGGTARIDSTPGQGTTIEVTI</sequence>
<dbReference type="PANTHER" id="PTHR24421">
    <property type="entry name" value="NITRATE/NITRITE SENSOR PROTEIN NARX-RELATED"/>
    <property type="match status" value="1"/>
</dbReference>
<reference evidence="5 6" key="1">
    <citation type="submission" date="2019-08" db="EMBL/GenBank/DDBJ databases">
        <title>Deep-cultivation of Planctomycetes and their phenomic and genomic characterization uncovers novel biology.</title>
        <authorList>
            <person name="Wiegand S."/>
            <person name="Jogler M."/>
            <person name="Boedeker C."/>
            <person name="Pinto D."/>
            <person name="Vollmers J."/>
            <person name="Rivas-Marin E."/>
            <person name="Kohn T."/>
            <person name="Peeters S.H."/>
            <person name="Heuer A."/>
            <person name="Rast P."/>
            <person name="Oberbeckmann S."/>
            <person name="Bunk B."/>
            <person name="Jeske O."/>
            <person name="Meyerdierks A."/>
            <person name="Storesund J.E."/>
            <person name="Kallscheuer N."/>
            <person name="Luecker S."/>
            <person name="Lage O.M."/>
            <person name="Pohl T."/>
            <person name="Merkel B.J."/>
            <person name="Hornburger P."/>
            <person name="Mueller R.-W."/>
            <person name="Bruemmer F."/>
            <person name="Labrenz M."/>
            <person name="Spormann A.M."/>
            <person name="Op den Camp H."/>
            <person name="Overmann J."/>
            <person name="Amann R."/>
            <person name="Jetten M.S.M."/>
            <person name="Mascher T."/>
            <person name="Medema M.H."/>
            <person name="Devos D.P."/>
            <person name="Kaster A.-K."/>
            <person name="Ovreas L."/>
            <person name="Rohde M."/>
            <person name="Galperin M.Y."/>
            <person name="Jogler C."/>
        </authorList>
    </citation>
    <scope>NUCLEOTIDE SEQUENCE [LARGE SCALE GENOMIC DNA]</scope>
    <source>
        <strain evidence="5 6">UC8</strain>
    </source>
</reference>
<dbReference type="PROSITE" id="PS50109">
    <property type="entry name" value="HIS_KIN"/>
    <property type="match status" value="1"/>
</dbReference>
<dbReference type="GO" id="GO:0000155">
    <property type="term" value="F:phosphorelay sensor kinase activity"/>
    <property type="evidence" value="ECO:0007669"/>
    <property type="project" value="InterPro"/>
</dbReference>
<dbReference type="Proteomes" id="UP000325286">
    <property type="component" value="Chromosome"/>
</dbReference>
<dbReference type="RefSeq" id="WP_068131331.1">
    <property type="nucleotide sequence ID" value="NZ_CP042914.1"/>
</dbReference>
<organism evidence="5 6">
    <name type="scientific">Roseimaritima ulvae</name>
    <dbReference type="NCBI Taxonomy" id="980254"/>
    <lineage>
        <taxon>Bacteria</taxon>
        <taxon>Pseudomonadati</taxon>
        <taxon>Planctomycetota</taxon>
        <taxon>Planctomycetia</taxon>
        <taxon>Pirellulales</taxon>
        <taxon>Pirellulaceae</taxon>
        <taxon>Roseimaritima</taxon>
    </lineage>
</organism>
<protein>
    <submittedName>
        <fullName evidence="5">Sensor histidine kinase LiaS</fullName>
        <ecNumber evidence="5">2.7.13.3</ecNumber>
    </submittedName>
</protein>